<keyword evidence="3 11" id="KW-0808">Transferase</keyword>
<gene>
    <name evidence="11" type="ORF">ZRA01_27300</name>
</gene>
<dbReference type="EMBL" id="BJNV01000049">
    <property type="protein sequence ID" value="GEC96657.1"/>
    <property type="molecule type" value="Genomic_DNA"/>
</dbReference>
<evidence type="ECO:0000256" key="7">
    <source>
        <dbReference type="ARBA" id="ARBA00022840"/>
    </source>
</evidence>
<name>A0A4Y4D048_ZOORA</name>
<evidence type="ECO:0000259" key="10">
    <source>
        <dbReference type="Pfam" id="PF01909"/>
    </source>
</evidence>
<evidence type="ECO:0000313" key="11">
    <source>
        <dbReference type="EMBL" id="GEC96657.1"/>
    </source>
</evidence>
<dbReference type="SUPFAM" id="SSF81301">
    <property type="entry name" value="Nucleotidyltransferase"/>
    <property type="match status" value="1"/>
</dbReference>
<proteinExistence type="inferred from homology"/>
<comment type="similarity">
    <text evidence="9">Belongs to the MntA antitoxin family.</text>
</comment>
<keyword evidence="2" id="KW-1277">Toxin-antitoxin system</keyword>
<evidence type="ECO:0000256" key="6">
    <source>
        <dbReference type="ARBA" id="ARBA00022741"/>
    </source>
</evidence>
<dbReference type="AlphaFoldDB" id="A0A4Y4D048"/>
<dbReference type="InterPro" id="IPR043519">
    <property type="entry name" value="NT_sf"/>
</dbReference>
<dbReference type="InterPro" id="IPR052038">
    <property type="entry name" value="Type-VII_TA_antitoxin"/>
</dbReference>
<organism evidence="11 12">
    <name type="scientific">Zoogloea ramigera</name>
    <dbReference type="NCBI Taxonomy" id="350"/>
    <lineage>
        <taxon>Bacteria</taxon>
        <taxon>Pseudomonadati</taxon>
        <taxon>Pseudomonadota</taxon>
        <taxon>Betaproteobacteria</taxon>
        <taxon>Rhodocyclales</taxon>
        <taxon>Zoogloeaceae</taxon>
        <taxon>Zoogloea</taxon>
    </lineage>
</organism>
<evidence type="ECO:0000256" key="8">
    <source>
        <dbReference type="ARBA" id="ARBA00022842"/>
    </source>
</evidence>
<dbReference type="Pfam" id="PF01909">
    <property type="entry name" value="NTP_transf_2"/>
    <property type="match status" value="1"/>
</dbReference>
<dbReference type="Gene3D" id="3.30.460.10">
    <property type="entry name" value="Beta Polymerase, domain 2"/>
    <property type="match status" value="1"/>
</dbReference>
<dbReference type="PANTHER" id="PTHR33571">
    <property type="entry name" value="SSL8005 PROTEIN"/>
    <property type="match status" value="1"/>
</dbReference>
<keyword evidence="12" id="KW-1185">Reference proteome</keyword>
<keyword evidence="8" id="KW-0460">Magnesium</keyword>
<reference evidence="11 12" key="1">
    <citation type="submission" date="2019-06" db="EMBL/GenBank/DDBJ databases">
        <title>Whole genome shotgun sequence of Zoogloea ramigera NBRC 15342.</title>
        <authorList>
            <person name="Hosoyama A."/>
            <person name="Uohara A."/>
            <person name="Ohji S."/>
            <person name="Ichikawa N."/>
        </authorList>
    </citation>
    <scope>NUCLEOTIDE SEQUENCE [LARGE SCALE GENOMIC DNA]</scope>
    <source>
        <strain evidence="11 12">NBRC 15342</strain>
    </source>
</reference>
<feature type="domain" description="Polymerase nucleotidyl transferase" evidence="10">
    <location>
        <begin position="14"/>
        <end position="97"/>
    </location>
</feature>
<dbReference type="OrthoDB" id="561385at2"/>
<dbReference type="CDD" id="cd05403">
    <property type="entry name" value="NT_KNTase_like"/>
    <property type="match status" value="1"/>
</dbReference>
<dbReference type="GO" id="GO:0046872">
    <property type="term" value="F:metal ion binding"/>
    <property type="evidence" value="ECO:0007669"/>
    <property type="project" value="UniProtKB-KW"/>
</dbReference>
<protein>
    <submittedName>
        <fullName evidence="11">Nucleotidyltransferase</fullName>
    </submittedName>
</protein>
<evidence type="ECO:0000256" key="4">
    <source>
        <dbReference type="ARBA" id="ARBA00022695"/>
    </source>
</evidence>
<dbReference type="GO" id="GO:0016779">
    <property type="term" value="F:nucleotidyltransferase activity"/>
    <property type="evidence" value="ECO:0007669"/>
    <property type="project" value="UniProtKB-KW"/>
</dbReference>
<evidence type="ECO:0000256" key="9">
    <source>
        <dbReference type="ARBA" id="ARBA00038276"/>
    </source>
</evidence>
<keyword evidence="4" id="KW-0548">Nucleotidyltransferase</keyword>
<keyword evidence="5" id="KW-0479">Metal-binding</keyword>
<dbReference type="Proteomes" id="UP000318422">
    <property type="component" value="Unassembled WGS sequence"/>
</dbReference>
<sequence length="104" mass="11058">MHPVIEAHRAQLLALARRHGMRSIKVFGSMARGDAGPDSDVDLLVEPEPGQSEPVRMLALGALLMDAEALLGRHVDVVTVASLHPLLRGRVLSEARALGVIAPS</sequence>
<keyword evidence="6" id="KW-0547">Nucleotide-binding</keyword>
<accession>A0A4Y4D048</accession>
<evidence type="ECO:0000256" key="2">
    <source>
        <dbReference type="ARBA" id="ARBA00022649"/>
    </source>
</evidence>
<evidence type="ECO:0000256" key="5">
    <source>
        <dbReference type="ARBA" id="ARBA00022723"/>
    </source>
</evidence>
<evidence type="ECO:0000313" key="12">
    <source>
        <dbReference type="Proteomes" id="UP000318422"/>
    </source>
</evidence>
<evidence type="ECO:0000256" key="1">
    <source>
        <dbReference type="ARBA" id="ARBA00001946"/>
    </source>
</evidence>
<comment type="caution">
    <text evidence="11">The sequence shown here is derived from an EMBL/GenBank/DDBJ whole genome shotgun (WGS) entry which is preliminary data.</text>
</comment>
<dbReference type="PANTHER" id="PTHR33571:SF12">
    <property type="entry name" value="BSL3053 PROTEIN"/>
    <property type="match status" value="1"/>
</dbReference>
<dbReference type="RefSeq" id="WP_141353178.1">
    <property type="nucleotide sequence ID" value="NZ_BJNV01000049.1"/>
</dbReference>
<dbReference type="GO" id="GO:0005524">
    <property type="term" value="F:ATP binding"/>
    <property type="evidence" value="ECO:0007669"/>
    <property type="project" value="UniProtKB-KW"/>
</dbReference>
<keyword evidence="7" id="KW-0067">ATP-binding</keyword>
<comment type="cofactor">
    <cofactor evidence="1">
        <name>Mg(2+)</name>
        <dbReference type="ChEBI" id="CHEBI:18420"/>
    </cofactor>
</comment>
<dbReference type="InterPro" id="IPR002934">
    <property type="entry name" value="Polymerase_NTP_transf_dom"/>
</dbReference>
<evidence type="ECO:0000256" key="3">
    <source>
        <dbReference type="ARBA" id="ARBA00022679"/>
    </source>
</evidence>